<keyword evidence="3" id="KW-0472">Membrane</keyword>
<dbReference type="InterPro" id="IPR027385">
    <property type="entry name" value="Beta-barrel_OMP"/>
</dbReference>
<dbReference type="AlphaFoldDB" id="A0A7H0LJS9"/>
<name>A0A7H0LJS9_9SPHN</name>
<evidence type="ECO:0000256" key="4">
    <source>
        <dbReference type="ARBA" id="ARBA00038306"/>
    </source>
</evidence>
<organism evidence="7 8">
    <name type="scientific">Sphingomonas alpina</name>
    <dbReference type="NCBI Taxonomy" id="653931"/>
    <lineage>
        <taxon>Bacteria</taxon>
        <taxon>Pseudomonadati</taxon>
        <taxon>Pseudomonadota</taxon>
        <taxon>Alphaproteobacteria</taxon>
        <taxon>Sphingomonadales</taxon>
        <taxon>Sphingomonadaceae</taxon>
        <taxon>Sphingomonas</taxon>
    </lineage>
</organism>
<dbReference type="SUPFAM" id="SSF56925">
    <property type="entry name" value="OMPA-like"/>
    <property type="match status" value="1"/>
</dbReference>
<keyword evidence="8" id="KW-1185">Reference proteome</keyword>
<comment type="subcellular location">
    <subcellularLocation>
        <location evidence="1">Membrane</location>
    </subcellularLocation>
</comment>
<dbReference type="Proteomes" id="UP000516148">
    <property type="component" value="Chromosome"/>
</dbReference>
<keyword evidence="2 5" id="KW-0732">Signal</keyword>
<accession>A0A7H0LJS9</accession>
<dbReference type="KEGG" id="spap:H3Z74_01360"/>
<evidence type="ECO:0000256" key="3">
    <source>
        <dbReference type="ARBA" id="ARBA00023136"/>
    </source>
</evidence>
<dbReference type="Gene3D" id="2.40.160.20">
    <property type="match status" value="1"/>
</dbReference>
<feature type="signal peptide" evidence="5">
    <location>
        <begin position="1"/>
        <end position="21"/>
    </location>
</feature>
<evidence type="ECO:0000256" key="1">
    <source>
        <dbReference type="ARBA" id="ARBA00004370"/>
    </source>
</evidence>
<evidence type="ECO:0000313" key="7">
    <source>
        <dbReference type="EMBL" id="QNQ09932.1"/>
    </source>
</evidence>
<dbReference type="NCBIfam" id="TIGR01414">
    <property type="entry name" value="autotrans_barl"/>
    <property type="match status" value="1"/>
</dbReference>
<dbReference type="RefSeq" id="WP_187762240.1">
    <property type="nucleotide sequence ID" value="NZ_CP061038.1"/>
</dbReference>
<dbReference type="InterPro" id="IPR051692">
    <property type="entry name" value="OMP-like"/>
</dbReference>
<dbReference type="InterPro" id="IPR011250">
    <property type="entry name" value="OMP/PagP_B-barrel"/>
</dbReference>
<sequence>MKTTLSLLAIAALALPITAQAQEQDGASPFNGAHATVEIGRADTKARQNGAPVSNRGESKAGLAKIRGAIGYDAALGSNFLIGAEAGIGTGGRSVKQRSLLGGTYRVRPGITYDLTARAGVMPVKSLLIYGRGGYRWLRNKEEITGQVTGNGVYKHTDGGWTYGAGVELALTSSFSLRGEYNRTNFDKNLRQNRLSLGGSFRF</sequence>
<proteinExistence type="inferred from homology"/>
<evidence type="ECO:0000256" key="2">
    <source>
        <dbReference type="ARBA" id="ARBA00022729"/>
    </source>
</evidence>
<dbReference type="Pfam" id="PF13505">
    <property type="entry name" value="OMP_b-brl"/>
    <property type="match status" value="1"/>
</dbReference>
<feature type="chain" id="PRO_5028926844" evidence="5">
    <location>
        <begin position="22"/>
        <end position="203"/>
    </location>
</feature>
<protein>
    <submittedName>
        <fullName evidence="7">Porin family protein</fullName>
    </submittedName>
</protein>
<dbReference type="PANTHER" id="PTHR34001">
    <property type="entry name" value="BLL7405 PROTEIN"/>
    <property type="match status" value="1"/>
</dbReference>
<gene>
    <name evidence="7" type="ORF">H3Z74_01360</name>
</gene>
<evidence type="ECO:0000259" key="6">
    <source>
        <dbReference type="Pfam" id="PF13505"/>
    </source>
</evidence>
<evidence type="ECO:0000313" key="8">
    <source>
        <dbReference type="Proteomes" id="UP000516148"/>
    </source>
</evidence>
<dbReference type="PANTHER" id="PTHR34001:SF3">
    <property type="entry name" value="BLL7405 PROTEIN"/>
    <property type="match status" value="1"/>
</dbReference>
<feature type="domain" description="Outer membrane protein beta-barrel" evidence="6">
    <location>
        <begin position="10"/>
        <end position="203"/>
    </location>
</feature>
<evidence type="ECO:0000256" key="5">
    <source>
        <dbReference type="SAM" id="SignalP"/>
    </source>
</evidence>
<dbReference type="EMBL" id="CP061038">
    <property type="protein sequence ID" value="QNQ09932.1"/>
    <property type="molecule type" value="Genomic_DNA"/>
</dbReference>
<comment type="similarity">
    <text evidence="4">Belongs to the Omp25/RopB family.</text>
</comment>
<reference evidence="7 8" key="1">
    <citation type="submission" date="2020-09" db="EMBL/GenBank/DDBJ databases">
        <title>Sphingomonas sp., a new species isolated from pork steak.</title>
        <authorList>
            <person name="Heidler von Heilborn D."/>
        </authorList>
    </citation>
    <scope>NUCLEOTIDE SEQUENCE [LARGE SCALE GENOMIC DNA]</scope>
    <source>
        <strain evidence="8">S8-3T</strain>
    </source>
</reference>
<dbReference type="GO" id="GO:0019867">
    <property type="term" value="C:outer membrane"/>
    <property type="evidence" value="ECO:0007669"/>
    <property type="project" value="InterPro"/>
</dbReference>
<dbReference type="InterPro" id="IPR006315">
    <property type="entry name" value="OM_autotransptr_brl_dom"/>
</dbReference>